<gene>
    <name evidence="2" type="ORF">A2Z21_06930</name>
</gene>
<dbReference type="EMBL" id="MFGX01000117">
    <property type="protein sequence ID" value="OGF53119.1"/>
    <property type="molecule type" value="Genomic_DNA"/>
</dbReference>
<evidence type="ECO:0000313" key="3">
    <source>
        <dbReference type="Proteomes" id="UP000179157"/>
    </source>
</evidence>
<dbReference type="PANTHER" id="PTHR42685:SF18">
    <property type="entry name" value="DIGERANYLGERANYLGLYCEROPHOSPHOLIPID REDUCTASE"/>
    <property type="match status" value="1"/>
</dbReference>
<reference evidence="2 3" key="1">
    <citation type="journal article" date="2016" name="Nat. Commun.">
        <title>Thousands of microbial genomes shed light on interconnected biogeochemical processes in an aquifer system.</title>
        <authorList>
            <person name="Anantharaman K."/>
            <person name="Brown C.T."/>
            <person name="Hug L.A."/>
            <person name="Sharon I."/>
            <person name="Castelle C.J."/>
            <person name="Probst A.J."/>
            <person name="Thomas B.C."/>
            <person name="Singh A."/>
            <person name="Wilkins M.J."/>
            <person name="Karaoz U."/>
            <person name="Brodie E.L."/>
            <person name="Williams K.H."/>
            <person name="Hubbard S.S."/>
            <person name="Banfield J.F."/>
        </authorList>
    </citation>
    <scope>NUCLEOTIDE SEQUENCE [LARGE SCALE GENOMIC DNA]</scope>
    <source>
        <strain evidence="3">RBG_16_55_9</strain>
    </source>
</reference>
<dbReference type="PANTHER" id="PTHR42685">
    <property type="entry name" value="GERANYLGERANYL DIPHOSPHATE REDUCTASE"/>
    <property type="match status" value="1"/>
</dbReference>
<protein>
    <recommendedName>
        <fullName evidence="1">FAD-binding domain-containing protein</fullName>
    </recommendedName>
</protein>
<dbReference type="AlphaFoldDB" id="A0A1F5UPS3"/>
<dbReference type="InterPro" id="IPR036188">
    <property type="entry name" value="FAD/NAD-bd_sf"/>
</dbReference>
<dbReference type="Proteomes" id="UP000179157">
    <property type="component" value="Unassembled WGS sequence"/>
</dbReference>
<dbReference type="GO" id="GO:0071949">
    <property type="term" value="F:FAD binding"/>
    <property type="evidence" value="ECO:0007669"/>
    <property type="project" value="InterPro"/>
</dbReference>
<dbReference type="InterPro" id="IPR002938">
    <property type="entry name" value="FAD-bd"/>
</dbReference>
<dbReference type="InterPro" id="IPR050407">
    <property type="entry name" value="Geranylgeranyl_reductase"/>
</dbReference>
<dbReference type="Gene3D" id="3.50.50.60">
    <property type="entry name" value="FAD/NAD(P)-binding domain"/>
    <property type="match status" value="1"/>
</dbReference>
<dbReference type="InterPro" id="IPR011777">
    <property type="entry name" value="Geranylgeranyl_Rdtase_fam"/>
</dbReference>
<proteinExistence type="predicted"/>
<accession>A0A1F5UPS3</accession>
<dbReference type="GO" id="GO:0016628">
    <property type="term" value="F:oxidoreductase activity, acting on the CH-CH group of donors, NAD or NADP as acceptor"/>
    <property type="evidence" value="ECO:0007669"/>
    <property type="project" value="InterPro"/>
</dbReference>
<sequence>MSIHSVDIVVVGGGPAGAIAAKTATERGARVLLLEGNREIGKPVQCTGLLSVRGFEEAGASQDVILREIRGAFAYAPDGRCLAVEKSGVHAYVMDRDRFDCDLVRQAREAGVEVRVAAQAVAYKSGQLNFKVDGREESVKTSIVIGADGPKSRVAEWANLPAPEKTIIAIQATISYEAQREDYVEVYLSRRIAPNFFAWVVPAGPGYARVGLGTDDGKRARAYLDSWLQDRFPGRKIVEFNAGAIPIGPPEQTIADGILLVGDAAGQAKPTSGGGIYTGVSCARIAGEVAARASQEGDISKKALWEYEHRWRELFESELRFGMLAHQLFCHVSDEDINKMFAALDDPQILKLLSEFGDIDYPSYVVKALLKRPDLWGRLLPAIPFNLEVLFQTMKHLA</sequence>
<name>A0A1F5UPS3_FRAXR</name>
<dbReference type="Pfam" id="PF01494">
    <property type="entry name" value="FAD_binding_3"/>
    <property type="match status" value="1"/>
</dbReference>
<dbReference type="NCBIfam" id="TIGR02032">
    <property type="entry name" value="GG-red-SF"/>
    <property type="match status" value="1"/>
</dbReference>
<dbReference type="Gene3D" id="3.30.9.10">
    <property type="entry name" value="D-Amino Acid Oxidase, subunit A, domain 2"/>
    <property type="match status" value="1"/>
</dbReference>
<comment type="caution">
    <text evidence="2">The sequence shown here is derived from an EMBL/GenBank/DDBJ whole genome shotgun (WGS) entry which is preliminary data.</text>
</comment>
<dbReference type="STRING" id="1817864.A2Z21_06930"/>
<dbReference type="PRINTS" id="PR00420">
    <property type="entry name" value="RNGMNOXGNASE"/>
</dbReference>
<feature type="domain" description="FAD-binding" evidence="1">
    <location>
        <begin position="6"/>
        <end position="173"/>
    </location>
</feature>
<organism evidence="2 3">
    <name type="scientific">Fraserbacteria sp. (strain RBG_16_55_9)</name>
    <dbReference type="NCBI Taxonomy" id="1817864"/>
    <lineage>
        <taxon>Bacteria</taxon>
        <taxon>Candidatus Fraseribacteriota</taxon>
    </lineage>
</organism>
<evidence type="ECO:0000313" key="2">
    <source>
        <dbReference type="EMBL" id="OGF53119.1"/>
    </source>
</evidence>
<evidence type="ECO:0000259" key="1">
    <source>
        <dbReference type="Pfam" id="PF01494"/>
    </source>
</evidence>
<dbReference type="SUPFAM" id="SSF51905">
    <property type="entry name" value="FAD/NAD(P)-binding domain"/>
    <property type="match status" value="1"/>
</dbReference>